<dbReference type="Pfam" id="PF00312">
    <property type="entry name" value="Ribosomal_S15"/>
    <property type="match status" value="1"/>
</dbReference>
<accession>A0A066WNJ7</accession>
<dbReference type="InParanoid" id="A0A066WNJ7"/>
<dbReference type="NCBIfam" id="TIGR00952">
    <property type="entry name" value="S15_bact"/>
    <property type="match status" value="1"/>
</dbReference>
<dbReference type="GeneID" id="25263133"/>
<dbReference type="InterPro" id="IPR009068">
    <property type="entry name" value="uS15_NS1_RNA-bd_sf"/>
</dbReference>
<dbReference type="OMA" id="ITHAPGI"/>
<sequence length="310" mass="34417">MASSSLLSRLGAKQVIERSAAGPSGSCLRCQASAFSSTAKVQESKRKRAARIKRRENLEQRQLKKTLLERSKPDPVLGHQLNDEGKALWDMSELKQLLLEKEKVWSGEAGTPTTAPSTSAEDRQLGPSLLNFGLQNSDRKLLFEDLPQIMVEDRLLDSPAAAVTHGSDMLKMEETLLKYEAEEQSSVDVLSRILDLRNASGKGIQVENTRRIVKAFGRPPAKADTGSPEVQAAILTYRIRNLADHLGKARHDNSNRRAMNILVHQRAKVLKYLKRCSPQRYSDVLPRLGLDPRAVEGEITLPGKPKIATR</sequence>
<evidence type="ECO:0000256" key="2">
    <source>
        <dbReference type="ARBA" id="ARBA00022980"/>
    </source>
</evidence>
<name>A0A066WNJ7_TILAU</name>
<comment type="similarity">
    <text evidence="1">Belongs to the universal ribosomal protein uS15 family.</text>
</comment>
<evidence type="ECO:0000256" key="3">
    <source>
        <dbReference type="ARBA" id="ARBA00023274"/>
    </source>
</evidence>
<keyword evidence="3" id="KW-0687">Ribonucleoprotein</keyword>
<dbReference type="FunCoup" id="A0A066WNJ7">
    <property type="interactions" value="113"/>
</dbReference>
<keyword evidence="2" id="KW-0689">Ribosomal protein</keyword>
<dbReference type="GO" id="GO:0005840">
    <property type="term" value="C:ribosome"/>
    <property type="evidence" value="ECO:0007669"/>
    <property type="project" value="UniProtKB-KW"/>
</dbReference>
<evidence type="ECO:0000313" key="5">
    <source>
        <dbReference type="Proteomes" id="UP000027361"/>
    </source>
</evidence>
<protein>
    <recommendedName>
        <fullName evidence="6">S15/NS1 RNA-binding domain-containing protein</fullName>
    </recommendedName>
</protein>
<comment type="caution">
    <text evidence="4">The sequence shown here is derived from an EMBL/GenBank/DDBJ whole genome shotgun (WGS) entry which is preliminary data.</text>
</comment>
<proteinExistence type="inferred from homology"/>
<gene>
    <name evidence="4" type="ORF">K437DRAFT_244165</name>
</gene>
<dbReference type="EMBL" id="JMSN01000013">
    <property type="protein sequence ID" value="KDN52195.1"/>
    <property type="molecule type" value="Genomic_DNA"/>
</dbReference>
<dbReference type="AlphaFoldDB" id="A0A066WNJ7"/>
<dbReference type="Proteomes" id="UP000027361">
    <property type="component" value="Unassembled WGS sequence"/>
</dbReference>
<dbReference type="PANTHER" id="PTHR23321:SF26">
    <property type="entry name" value="SMALL RIBOSOMAL SUBUNIT PROTEIN US15M"/>
    <property type="match status" value="1"/>
</dbReference>
<dbReference type="GO" id="GO:0005737">
    <property type="term" value="C:cytoplasm"/>
    <property type="evidence" value="ECO:0007669"/>
    <property type="project" value="UniProtKB-ARBA"/>
</dbReference>
<dbReference type="RefSeq" id="XP_013245035.1">
    <property type="nucleotide sequence ID" value="XM_013389581.1"/>
</dbReference>
<dbReference type="STRING" id="1037660.A0A066WNJ7"/>
<dbReference type="OrthoDB" id="441444at2759"/>
<dbReference type="CDD" id="cd00353">
    <property type="entry name" value="Ribosomal_S15p_S13e"/>
    <property type="match status" value="1"/>
</dbReference>
<evidence type="ECO:0008006" key="6">
    <source>
        <dbReference type="Google" id="ProtNLM"/>
    </source>
</evidence>
<dbReference type="SMART" id="SM01387">
    <property type="entry name" value="Ribosomal_S15"/>
    <property type="match status" value="1"/>
</dbReference>
<dbReference type="GO" id="GO:0003735">
    <property type="term" value="F:structural constituent of ribosome"/>
    <property type="evidence" value="ECO:0007669"/>
    <property type="project" value="InterPro"/>
</dbReference>
<reference evidence="4 5" key="1">
    <citation type="submission" date="2014-05" db="EMBL/GenBank/DDBJ databases">
        <title>Draft genome sequence of a rare smut relative, Tilletiaria anomala UBC 951.</title>
        <authorList>
            <consortium name="DOE Joint Genome Institute"/>
            <person name="Toome M."/>
            <person name="Kuo A."/>
            <person name="Henrissat B."/>
            <person name="Lipzen A."/>
            <person name="Tritt A."/>
            <person name="Yoshinaga Y."/>
            <person name="Zane M."/>
            <person name="Barry K."/>
            <person name="Grigoriev I.V."/>
            <person name="Spatafora J.W."/>
            <person name="Aimea M.C."/>
        </authorList>
    </citation>
    <scope>NUCLEOTIDE SEQUENCE [LARGE SCALE GENOMIC DNA]</scope>
    <source>
        <strain evidence="4 5">UBC 951</strain>
    </source>
</reference>
<evidence type="ECO:0000256" key="1">
    <source>
        <dbReference type="ARBA" id="ARBA00008434"/>
    </source>
</evidence>
<dbReference type="InterPro" id="IPR005290">
    <property type="entry name" value="Ribosomal_uS15_bac-type"/>
</dbReference>
<dbReference type="GO" id="GO:1990904">
    <property type="term" value="C:ribonucleoprotein complex"/>
    <property type="evidence" value="ECO:0007669"/>
    <property type="project" value="UniProtKB-KW"/>
</dbReference>
<dbReference type="InterPro" id="IPR000589">
    <property type="entry name" value="Ribosomal_uS15"/>
</dbReference>
<evidence type="ECO:0000313" key="4">
    <source>
        <dbReference type="EMBL" id="KDN52195.1"/>
    </source>
</evidence>
<dbReference type="HAMAP" id="MF_01343_B">
    <property type="entry name" value="Ribosomal_uS15_B"/>
    <property type="match status" value="1"/>
</dbReference>
<dbReference type="GO" id="GO:0006412">
    <property type="term" value="P:translation"/>
    <property type="evidence" value="ECO:0007669"/>
    <property type="project" value="InterPro"/>
</dbReference>
<dbReference type="SUPFAM" id="SSF47060">
    <property type="entry name" value="S15/NS1 RNA-binding domain"/>
    <property type="match status" value="1"/>
</dbReference>
<dbReference type="HOGENOM" id="CLU_063745_0_0_1"/>
<dbReference type="PANTHER" id="PTHR23321">
    <property type="entry name" value="RIBOSOMAL PROTEIN S15, BACTERIAL AND ORGANELLAR"/>
    <property type="match status" value="1"/>
</dbReference>
<keyword evidence="5" id="KW-1185">Reference proteome</keyword>
<dbReference type="Gene3D" id="1.10.287.10">
    <property type="entry name" value="S15/NS1, RNA-binding"/>
    <property type="match status" value="1"/>
</dbReference>
<organism evidence="4 5">
    <name type="scientific">Tilletiaria anomala (strain ATCC 24038 / CBS 436.72 / UBC 951)</name>
    <dbReference type="NCBI Taxonomy" id="1037660"/>
    <lineage>
        <taxon>Eukaryota</taxon>
        <taxon>Fungi</taxon>
        <taxon>Dikarya</taxon>
        <taxon>Basidiomycota</taxon>
        <taxon>Ustilaginomycotina</taxon>
        <taxon>Exobasidiomycetes</taxon>
        <taxon>Georgefischeriales</taxon>
        <taxon>Tilletiariaceae</taxon>
        <taxon>Tilletiaria</taxon>
    </lineage>
</organism>